<keyword evidence="2" id="KW-1185">Reference proteome</keyword>
<organism evidence="1 2">
    <name type="scientific">Allostreptomyces psammosilenae</name>
    <dbReference type="NCBI Taxonomy" id="1892865"/>
    <lineage>
        <taxon>Bacteria</taxon>
        <taxon>Bacillati</taxon>
        <taxon>Actinomycetota</taxon>
        <taxon>Actinomycetes</taxon>
        <taxon>Kitasatosporales</taxon>
        <taxon>Streptomycetaceae</taxon>
        <taxon>Allostreptomyces</taxon>
    </lineage>
</organism>
<gene>
    <name evidence="1" type="ORF">FHU37_003730</name>
</gene>
<dbReference type="EMBL" id="JACBZD010000001">
    <property type="protein sequence ID" value="NYI06787.1"/>
    <property type="molecule type" value="Genomic_DNA"/>
</dbReference>
<protein>
    <submittedName>
        <fullName evidence="1">Putative damage-inducible protein DinB</fullName>
    </submittedName>
</protein>
<dbReference type="InterPro" id="IPR034660">
    <property type="entry name" value="DinB/YfiT-like"/>
</dbReference>
<reference evidence="1 2" key="1">
    <citation type="submission" date="2020-07" db="EMBL/GenBank/DDBJ databases">
        <title>Sequencing the genomes of 1000 actinobacteria strains.</title>
        <authorList>
            <person name="Klenk H.-P."/>
        </authorList>
    </citation>
    <scope>NUCLEOTIDE SEQUENCE [LARGE SCALE GENOMIC DNA]</scope>
    <source>
        <strain evidence="1 2">DSM 42178</strain>
    </source>
</reference>
<accession>A0A852ZYA8</accession>
<dbReference type="RefSeq" id="WP_179815316.1">
    <property type="nucleotide sequence ID" value="NZ_JACBZD010000001.1"/>
</dbReference>
<sequence>MTRTDTPPSWDERAVLTTMLDYARATVHAKCQGLAEEDARRAPLPGSPLMTVSGLVSHLRWVEYYWFRVALLGEEDEGPWTEDDLDREMRLGPERPLAELLAEYEAECERGRRLVASLDLDASAARPGGDGRHPTLRWVLTHLVEETARHNGHLDVLRELADGVTGA</sequence>
<dbReference type="SUPFAM" id="SSF109854">
    <property type="entry name" value="DinB/YfiT-like putative metalloenzymes"/>
    <property type="match status" value="1"/>
</dbReference>
<proteinExistence type="predicted"/>
<dbReference type="AlphaFoldDB" id="A0A852ZYA8"/>
<evidence type="ECO:0000313" key="1">
    <source>
        <dbReference type="EMBL" id="NYI06787.1"/>
    </source>
</evidence>
<dbReference type="Gene3D" id="1.20.120.450">
    <property type="entry name" value="dinb family like domain"/>
    <property type="match status" value="1"/>
</dbReference>
<dbReference type="InterPro" id="IPR007061">
    <property type="entry name" value="MST-like"/>
</dbReference>
<dbReference type="Proteomes" id="UP000567795">
    <property type="component" value="Unassembled WGS sequence"/>
</dbReference>
<evidence type="ECO:0000313" key="2">
    <source>
        <dbReference type="Proteomes" id="UP000567795"/>
    </source>
</evidence>
<comment type="caution">
    <text evidence="1">The sequence shown here is derived from an EMBL/GenBank/DDBJ whole genome shotgun (WGS) entry which is preliminary data.</text>
</comment>
<name>A0A852ZYA8_9ACTN</name>
<dbReference type="Pfam" id="PF04978">
    <property type="entry name" value="MST"/>
    <property type="match status" value="1"/>
</dbReference>